<keyword evidence="2" id="KW-1185">Reference proteome</keyword>
<dbReference type="OrthoDB" id="3365310at2759"/>
<sequence length="172" mass="19107">MELEQSLGDVVRALSQGTFGIMILLQHGTQLHVKLILGLDLAKCIQKDLSFFPPVIIANGVCTNVAERYIESHPATGLVLVDPATADKIAQMALQELHTSNYAMDECTYEPQFPILLIHDNQETSTPHRLQMDPNVDKVVLASGVNPNEYIDGKVWKDAYQSTVNWLDEMGM</sequence>
<dbReference type="EMBL" id="JAEPQZ010000012">
    <property type="protein sequence ID" value="KAG2175055.1"/>
    <property type="molecule type" value="Genomic_DNA"/>
</dbReference>
<dbReference type="AlphaFoldDB" id="A0A8H7U9V9"/>
<name>A0A8H7U9V9_MORIS</name>
<dbReference type="Proteomes" id="UP000654370">
    <property type="component" value="Unassembled WGS sequence"/>
</dbReference>
<evidence type="ECO:0000313" key="2">
    <source>
        <dbReference type="Proteomes" id="UP000654370"/>
    </source>
</evidence>
<accession>A0A8H7U9V9</accession>
<protein>
    <submittedName>
        <fullName evidence="1">Uncharacterized protein</fullName>
    </submittedName>
</protein>
<gene>
    <name evidence="1" type="ORF">INT43_006117</name>
</gene>
<evidence type="ECO:0000313" key="1">
    <source>
        <dbReference type="EMBL" id="KAG2175055.1"/>
    </source>
</evidence>
<proteinExistence type="predicted"/>
<organism evidence="1 2">
    <name type="scientific">Mortierella isabellina</name>
    <name type="common">Filamentous fungus</name>
    <name type="synonym">Umbelopsis isabellina</name>
    <dbReference type="NCBI Taxonomy" id="91625"/>
    <lineage>
        <taxon>Eukaryota</taxon>
        <taxon>Fungi</taxon>
        <taxon>Fungi incertae sedis</taxon>
        <taxon>Mucoromycota</taxon>
        <taxon>Mucoromycotina</taxon>
        <taxon>Umbelopsidomycetes</taxon>
        <taxon>Umbelopsidales</taxon>
        <taxon>Umbelopsidaceae</taxon>
        <taxon>Umbelopsis</taxon>
    </lineage>
</organism>
<comment type="caution">
    <text evidence="1">The sequence shown here is derived from an EMBL/GenBank/DDBJ whole genome shotgun (WGS) entry which is preliminary data.</text>
</comment>
<reference evidence="1" key="1">
    <citation type="submission" date="2020-12" db="EMBL/GenBank/DDBJ databases">
        <title>Metabolic potential, ecology and presence of endohyphal bacteria is reflected in genomic diversity of Mucoromycotina.</title>
        <authorList>
            <person name="Muszewska A."/>
            <person name="Okrasinska A."/>
            <person name="Steczkiewicz K."/>
            <person name="Drgas O."/>
            <person name="Orlowska M."/>
            <person name="Perlinska-Lenart U."/>
            <person name="Aleksandrzak-Piekarczyk T."/>
            <person name="Szatraj K."/>
            <person name="Zielenkiewicz U."/>
            <person name="Pilsyk S."/>
            <person name="Malc E."/>
            <person name="Mieczkowski P."/>
            <person name="Kruszewska J.S."/>
            <person name="Biernat P."/>
            <person name="Pawlowska J."/>
        </authorList>
    </citation>
    <scope>NUCLEOTIDE SEQUENCE</scope>
    <source>
        <strain evidence="1">WA0000067209</strain>
    </source>
</reference>